<evidence type="ECO:0000256" key="1">
    <source>
        <dbReference type="ARBA" id="ARBA00010617"/>
    </source>
</evidence>
<dbReference type="PRINTS" id="PR00385">
    <property type="entry name" value="P450"/>
</dbReference>
<accession>A0A1S2Q8P6</accession>
<keyword evidence="6 7" id="KW-0503">Monooxygenase</keyword>
<gene>
    <name evidence="8" type="ORF">BIV23_24900</name>
</gene>
<evidence type="ECO:0000256" key="5">
    <source>
        <dbReference type="ARBA" id="ARBA00023004"/>
    </source>
</evidence>
<dbReference type="EMBL" id="MLYO01000041">
    <property type="protein sequence ID" value="OIK02103.1"/>
    <property type="molecule type" value="Genomic_DNA"/>
</dbReference>
<protein>
    <submittedName>
        <fullName evidence="8">Cytochrome</fullName>
    </submittedName>
</protein>
<dbReference type="GO" id="GO:0004497">
    <property type="term" value="F:monooxygenase activity"/>
    <property type="evidence" value="ECO:0007669"/>
    <property type="project" value="UniProtKB-KW"/>
</dbReference>
<dbReference type="Pfam" id="PF00067">
    <property type="entry name" value="p450"/>
    <property type="match status" value="1"/>
</dbReference>
<dbReference type="InterPro" id="IPR002397">
    <property type="entry name" value="Cyt_P450_B"/>
</dbReference>
<keyword evidence="9" id="KW-1185">Reference proteome</keyword>
<dbReference type="FunFam" id="1.10.630.10:FF:000018">
    <property type="entry name" value="Cytochrome P450 monooxygenase"/>
    <property type="match status" value="1"/>
</dbReference>
<evidence type="ECO:0000256" key="2">
    <source>
        <dbReference type="ARBA" id="ARBA00022617"/>
    </source>
</evidence>
<comment type="caution">
    <text evidence="8">The sequence shown here is derived from an EMBL/GenBank/DDBJ whole genome shotgun (WGS) entry which is preliminary data.</text>
</comment>
<evidence type="ECO:0000256" key="6">
    <source>
        <dbReference type="ARBA" id="ARBA00023033"/>
    </source>
</evidence>
<organism evidence="8 9">
    <name type="scientific">Streptomyces monashensis</name>
    <dbReference type="NCBI Taxonomy" id="1678012"/>
    <lineage>
        <taxon>Bacteria</taxon>
        <taxon>Bacillati</taxon>
        <taxon>Actinomycetota</taxon>
        <taxon>Actinomycetes</taxon>
        <taxon>Kitasatosporales</taxon>
        <taxon>Streptomycetaceae</taxon>
        <taxon>Streptomyces</taxon>
    </lineage>
</organism>
<dbReference type="InterPro" id="IPR017972">
    <property type="entry name" value="Cyt_P450_CS"/>
</dbReference>
<evidence type="ECO:0000256" key="7">
    <source>
        <dbReference type="RuleBase" id="RU000461"/>
    </source>
</evidence>
<dbReference type="PRINTS" id="PR00359">
    <property type="entry name" value="BP450"/>
</dbReference>
<dbReference type="GO" id="GO:0016705">
    <property type="term" value="F:oxidoreductase activity, acting on paired donors, with incorporation or reduction of molecular oxygen"/>
    <property type="evidence" value="ECO:0007669"/>
    <property type="project" value="InterPro"/>
</dbReference>
<dbReference type="PANTHER" id="PTHR46696">
    <property type="entry name" value="P450, PUTATIVE (EUROFUNG)-RELATED"/>
    <property type="match status" value="1"/>
</dbReference>
<evidence type="ECO:0000256" key="3">
    <source>
        <dbReference type="ARBA" id="ARBA00022723"/>
    </source>
</evidence>
<dbReference type="CDD" id="cd11031">
    <property type="entry name" value="Cyp158A-like"/>
    <property type="match status" value="1"/>
</dbReference>
<dbReference type="PANTHER" id="PTHR46696:SF1">
    <property type="entry name" value="CYTOCHROME P450 YJIB-RELATED"/>
    <property type="match status" value="1"/>
</dbReference>
<dbReference type="RefSeq" id="WP_071383175.1">
    <property type="nucleotide sequence ID" value="NZ_MLYO01000041.1"/>
</dbReference>
<evidence type="ECO:0000256" key="4">
    <source>
        <dbReference type="ARBA" id="ARBA00023002"/>
    </source>
</evidence>
<sequence length="396" mass="43512">MTATDHAPLAYPFNSSEDLALSEAYERARATPGLLRVQLPYGEPAWLATRYADARLVLGDQRFSRALALVHDEPRASEGKRDSGILSMDPPDHTRLRSLVAKAFTVRQVEKLRPQIRELTSTLLDEMEAAGPPADLVDRYALPIPVAVICRLLGVPEEDRPRFRAWSDAALSTSSLTAEEFDRNREELRAYMAQLIDVHRKEPRDDLMTALIEARDHDDRLSELELVDLCVGILVAGHETTATQIPNFVVTLLDHPQALSLLRAEPELITGAVEELLRFVPLGSGAGQPRYAREDVEVGGTLVRAGEPVLVAVGAANRDALRFTAAGTLDITRSGNAHLGFGHGVHHCLGAPLARLELQEAIGALVTRFPRLHLAGDITWKTEMLVRGPRVMPVGW</sequence>
<comment type="similarity">
    <text evidence="1 7">Belongs to the cytochrome P450 family.</text>
</comment>
<reference evidence="8 9" key="1">
    <citation type="submission" date="2016-10" db="EMBL/GenBank/DDBJ databases">
        <title>Genome sequence of Streptomyces sp. MUSC 1.</title>
        <authorList>
            <person name="Lee L.-H."/>
            <person name="Ser H.-L."/>
            <person name="Law J.W.-F."/>
        </authorList>
    </citation>
    <scope>NUCLEOTIDE SEQUENCE [LARGE SCALE GENOMIC DNA]</scope>
    <source>
        <strain evidence="8 9">MUSC 1</strain>
    </source>
</reference>
<keyword evidence="5 7" id="KW-0408">Iron</keyword>
<proteinExistence type="inferred from homology"/>
<dbReference type="InterPro" id="IPR001128">
    <property type="entry name" value="Cyt_P450"/>
</dbReference>
<keyword evidence="3 7" id="KW-0479">Metal-binding</keyword>
<dbReference type="OrthoDB" id="3218463at2"/>
<dbReference type="InterPro" id="IPR036396">
    <property type="entry name" value="Cyt_P450_sf"/>
</dbReference>
<dbReference type="Gene3D" id="1.10.630.10">
    <property type="entry name" value="Cytochrome P450"/>
    <property type="match status" value="1"/>
</dbReference>
<dbReference type="GO" id="GO:0020037">
    <property type="term" value="F:heme binding"/>
    <property type="evidence" value="ECO:0007669"/>
    <property type="project" value="InterPro"/>
</dbReference>
<name>A0A1S2Q8P6_9ACTN</name>
<dbReference type="SUPFAM" id="SSF48264">
    <property type="entry name" value="Cytochrome P450"/>
    <property type="match status" value="1"/>
</dbReference>
<evidence type="ECO:0000313" key="9">
    <source>
        <dbReference type="Proteomes" id="UP000179642"/>
    </source>
</evidence>
<evidence type="ECO:0000313" key="8">
    <source>
        <dbReference type="EMBL" id="OIK02103.1"/>
    </source>
</evidence>
<dbReference type="GO" id="GO:0005506">
    <property type="term" value="F:iron ion binding"/>
    <property type="evidence" value="ECO:0007669"/>
    <property type="project" value="InterPro"/>
</dbReference>
<dbReference type="AlphaFoldDB" id="A0A1S2Q8P6"/>
<keyword evidence="4 7" id="KW-0560">Oxidoreductase</keyword>
<dbReference type="Proteomes" id="UP000179642">
    <property type="component" value="Unassembled WGS sequence"/>
</dbReference>
<dbReference type="PROSITE" id="PS00086">
    <property type="entry name" value="CYTOCHROME_P450"/>
    <property type="match status" value="1"/>
</dbReference>
<keyword evidence="2 7" id="KW-0349">Heme</keyword>